<dbReference type="KEGG" id="aten:116293430"/>
<comment type="catalytic activity">
    <reaction evidence="3">
        <text>4,8-dimethylnonanoyl-CoA + (R)-carnitine = O-4,8-dimethylnonanoyl-(R)-carnitine + CoA</text>
        <dbReference type="Rhea" id="RHEA:44860"/>
        <dbReference type="ChEBI" id="CHEBI:16347"/>
        <dbReference type="ChEBI" id="CHEBI:57287"/>
        <dbReference type="ChEBI" id="CHEBI:77061"/>
        <dbReference type="ChEBI" id="CHEBI:84654"/>
    </reaction>
</comment>
<feature type="active site" description="Proton acceptor" evidence="4">
    <location>
        <position position="474"/>
    </location>
</feature>
<dbReference type="Proteomes" id="UP000515163">
    <property type="component" value="Unplaced"/>
</dbReference>
<dbReference type="UniPathway" id="UPA00659"/>
<evidence type="ECO:0000256" key="5">
    <source>
        <dbReference type="SAM" id="Phobius"/>
    </source>
</evidence>
<dbReference type="Gene3D" id="3.30.559.70">
    <property type="entry name" value="Choline/Carnitine o-acyltransferase, domain 2"/>
    <property type="match status" value="1"/>
</dbReference>
<dbReference type="GeneID" id="116293430"/>
<keyword evidence="2" id="KW-0012">Acyltransferase</keyword>
<dbReference type="GO" id="GO:0004095">
    <property type="term" value="F:carnitine O-palmitoyltransferase activity"/>
    <property type="evidence" value="ECO:0007669"/>
    <property type="project" value="TreeGrafter"/>
</dbReference>
<dbReference type="PANTHER" id="PTHR22589">
    <property type="entry name" value="CARNITINE O-ACYLTRANSFERASE"/>
    <property type="match status" value="1"/>
</dbReference>
<keyword evidence="7" id="KW-1185">Reference proteome</keyword>
<feature type="transmembrane region" description="Helical" evidence="5">
    <location>
        <begin position="104"/>
        <end position="126"/>
    </location>
</feature>
<evidence type="ECO:0000259" key="6">
    <source>
        <dbReference type="Pfam" id="PF00755"/>
    </source>
</evidence>
<dbReference type="PANTHER" id="PTHR22589:SF112">
    <property type="entry name" value="CHOLINE_CARNITINE ACYLTRANSFERASE DOMAIN-CONTAINING PROTEIN"/>
    <property type="match status" value="1"/>
</dbReference>
<dbReference type="RefSeq" id="XP_031556711.1">
    <property type="nucleotide sequence ID" value="XM_031700851.1"/>
</dbReference>
<dbReference type="OrthoDB" id="240216at2759"/>
<keyword evidence="5" id="KW-0472">Membrane</keyword>
<keyword evidence="2" id="KW-0808">Transferase</keyword>
<dbReference type="AlphaFoldDB" id="A0A6P8HLT8"/>
<evidence type="ECO:0000256" key="3">
    <source>
        <dbReference type="ARBA" id="ARBA00048999"/>
    </source>
</evidence>
<gene>
    <name evidence="8" type="primary">LOC116293430</name>
</gene>
<dbReference type="GO" id="GO:0009437">
    <property type="term" value="P:carnitine metabolic process"/>
    <property type="evidence" value="ECO:0007669"/>
    <property type="project" value="TreeGrafter"/>
</dbReference>
<reference evidence="8" key="1">
    <citation type="submission" date="2025-08" db="UniProtKB">
        <authorList>
            <consortium name="RefSeq"/>
        </authorList>
    </citation>
    <scope>IDENTIFICATION</scope>
</reference>
<evidence type="ECO:0000256" key="4">
    <source>
        <dbReference type="PIRSR" id="PIRSR600542-1"/>
    </source>
</evidence>
<dbReference type="Gene3D" id="1.10.275.20">
    <property type="entry name" value="Choline/Carnitine o-acyltransferase"/>
    <property type="match status" value="1"/>
</dbReference>
<dbReference type="FunFam" id="3.30.559.70:FF:000021">
    <property type="entry name" value="Predicted protein"/>
    <property type="match status" value="1"/>
</dbReference>
<organism evidence="7 8">
    <name type="scientific">Actinia tenebrosa</name>
    <name type="common">Australian red waratah sea anemone</name>
    <dbReference type="NCBI Taxonomy" id="6105"/>
    <lineage>
        <taxon>Eukaryota</taxon>
        <taxon>Metazoa</taxon>
        <taxon>Cnidaria</taxon>
        <taxon>Anthozoa</taxon>
        <taxon>Hexacorallia</taxon>
        <taxon>Actiniaria</taxon>
        <taxon>Actiniidae</taxon>
        <taxon>Actinia</taxon>
    </lineage>
</organism>
<keyword evidence="5" id="KW-1133">Transmembrane helix</keyword>
<dbReference type="InterPro" id="IPR000542">
    <property type="entry name" value="Carn_acyl_trans"/>
</dbReference>
<feature type="domain" description="Choline/carnitine acyltransferase" evidence="6">
    <location>
        <begin position="179"/>
        <end position="561"/>
    </location>
</feature>
<dbReference type="GO" id="GO:0005739">
    <property type="term" value="C:mitochondrion"/>
    <property type="evidence" value="ECO:0007669"/>
    <property type="project" value="TreeGrafter"/>
</dbReference>
<sequence>MAEARAAVTRPDVKLHPEGTSAKEAEFELLKSTFTSLKKCAFRTRQQIRNGLWPTTWSNLLGAVIILIGIIHYDHQHPSDLLQPFTKVVWWLGELIYLDESYPYNFRVVILSIIIGVIFFIVLLYLRQYVLRMLLAYRGWMYENPRSQSKLTLLWGAMVHICTGHHPTLYSFQNSLPRMPVPSLKDTCSKFLESVHPLMEDEEFEEMKALAKDFEKNLGPKLQFILQLKSWWAPNYHTDWWEKYVYHMGRSPLPINSNYYGMDQGWYPTRVQSSRAATMTYFYLKYRQEIETETLQPLVIRNTIPICMQQYERTFKTVRIPKGDIDEVIHFEQTEKEHIVVICNGHYYMVPVINHGKLLSCLDLESQFDWIIADAQHSNEIKNKPEGCIAALTALPRKEWAGIRKAHFSDGLNKQSLETIEEALFVVCLEEKSFSNTTDRAKYLMHGDGTSFWFDKSFNLLVFSDGKCGLNAEHSWADAPVIGHMLEYGLTYEFIYRTYNEEGRCVPIGGAHKSANIRTHNLQRPSRLYFDMTPPLASSIEHALEFARANNADLQHKVVTHNLQRPS</sequence>
<evidence type="ECO:0000313" key="7">
    <source>
        <dbReference type="Proteomes" id="UP000515163"/>
    </source>
</evidence>
<dbReference type="InterPro" id="IPR042231">
    <property type="entry name" value="Cho/carn_acyl_trans_2"/>
</dbReference>
<evidence type="ECO:0000313" key="8">
    <source>
        <dbReference type="RefSeq" id="XP_031556711.1"/>
    </source>
</evidence>
<keyword evidence="5" id="KW-0812">Transmembrane</keyword>
<name>A0A6P8HLT8_ACTTE</name>
<dbReference type="SUPFAM" id="SSF52777">
    <property type="entry name" value="CoA-dependent acyltransferases"/>
    <property type="match status" value="1"/>
</dbReference>
<dbReference type="InterPro" id="IPR039551">
    <property type="entry name" value="Cho/carn_acyl_trans"/>
</dbReference>
<accession>A0A6P8HLT8</accession>
<evidence type="ECO:0000256" key="2">
    <source>
        <dbReference type="ARBA" id="ARBA00023315"/>
    </source>
</evidence>
<dbReference type="Pfam" id="PF00755">
    <property type="entry name" value="Carn_acyltransf"/>
    <property type="match status" value="1"/>
</dbReference>
<proteinExistence type="predicted"/>
<protein>
    <submittedName>
        <fullName evidence="8">Carnitine O-palmitoyltransferase 1, liver isoform-like</fullName>
    </submittedName>
</protein>
<evidence type="ECO:0000256" key="1">
    <source>
        <dbReference type="ARBA" id="ARBA00005005"/>
    </source>
</evidence>
<feature type="transmembrane region" description="Helical" evidence="5">
    <location>
        <begin position="52"/>
        <end position="73"/>
    </location>
</feature>
<dbReference type="InterPro" id="IPR042572">
    <property type="entry name" value="Carn_acyl_trans_N"/>
</dbReference>
<dbReference type="InParanoid" id="A0A6P8HLT8"/>
<comment type="pathway">
    <text evidence="1">Lipid metabolism; fatty acid beta-oxidation.</text>
</comment>
<feature type="non-terminal residue" evidence="8">
    <location>
        <position position="567"/>
    </location>
</feature>
<dbReference type="GO" id="GO:0006635">
    <property type="term" value="P:fatty acid beta-oxidation"/>
    <property type="evidence" value="ECO:0007669"/>
    <property type="project" value="UniProtKB-UniPathway"/>
</dbReference>